<accession>A0A6M3LTF0</accession>
<organism evidence="1">
    <name type="scientific">viral metagenome</name>
    <dbReference type="NCBI Taxonomy" id="1070528"/>
    <lineage>
        <taxon>unclassified sequences</taxon>
        <taxon>metagenomes</taxon>
        <taxon>organismal metagenomes</taxon>
    </lineage>
</organism>
<name>A0A6M3LTF0_9ZZZZ</name>
<evidence type="ECO:0000313" key="1">
    <source>
        <dbReference type="EMBL" id="QJA96774.1"/>
    </source>
</evidence>
<gene>
    <name evidence="1" type="ORF">MM415B07419_0005</name>
</gene>
<reference evidence="1" key="1">
    <citation type="submission" date="2020-03" db="EMBL/GenBank/DDBJ databases">
        <title>The deep terrestrial virosphere.</title>
        <authorList>
            <person name="Holmfeldt K."/>
            <person name="Nilsson E."/>
            <person name="Simone D."/>
            <person name="Lopez-Fernandez M."/>
            <person name="Wu X."/>
            <person name="de Brujin I."/>
            <person name="Lundin D."/>
            <person name="Andersson A."/>
            <person name="Bertilsson S."/>
            <person name="Dopson M."/>
        </authorList>
    </citation>
    <scope>NUCLEOTIDE SEQUENCE</scope>
    <source>
        <strain evidence="1">MM415B07419</strain>
    </source>
</reference>
<proteinExistence type="predicted"/>
<protein>
    <submittedName>
        <fullName evidence="1">Uncharacterized protein</fullName>
    </submittedName>
</protein>
<dbReference type="EMBL" id="MT143432">
    <property type="protein sequence ID" value="QJA96774.1"/>
    <property type="molecule type" value="Genomic_DNA"/>
</dbReference>
<sequence>MSRLMDFSRVPEYDEPPEDDELTRIIIDVGIIEDKLYTFAPGGKITVNQSTTNAPITINLTGLEKYPHIIPTIQIREVNLNKRMLSVLG</sequence>
<dbReference type="AlphaFoldDB" id="A0A6M3LTF0"/>